<dbReference type="EMBL" id="LNQE01000844">
    <property type="protein sequence ID" value="KUG24506.1"/>
    <property type="molecule type" value="Genomic_DNA"/>
</dbReference>
<proteinExistence type="predicted"/>
<evidence type="ECO:0000313" key="1">
    <source>
        <dbReference type="EMBL" id="KUG24506.1"/>
    </source>
</evidence>
<accession>A0A0W8FUE8</accession>
<reference evidence="1" key="1">
    <citation type="journal article" date="2015" name="Proc. Natl. Acad. Sci. U.S.A.">
        <title>Networks of energetic and metabolic interactions define dynamics in microbial communities.</title>
        <authorList>
            <person name="Embree M."/>
            <person name="Liu J.K."/>
            <person name="Al-Bassam M.M."/>
            <person name="Zengler K."/>
        </authorList>
    </citation>
    <scope>NUCLEOTIDE SEQUENCE</scope>
</reference>
<dbReference type="AlphaFoldDB" id="A0A0W8FUE8"/>
<organism evidence="1">
    <name type="scientific">hydrocarbon metagenome</name>
    <dbReference type="NCBI Taxonomy" id="938273"/>
    <lineage>
        <taxon>unclassified sequences</taxon>
        <taxon>metagenomes</taxon>
        <taxon>ecological metagenomes</taxon>
    </lineage>
</organism>
<name>A0A0W8FUE8_9ZZZZ</name>
<sequence>MPVINAKTGCGASYSSLTDKAVTLINSAINKNFAKSG</sequence>
<comment type="caution">
    <text evidence="1">The sequence shown here is derived from an EMBL/GenBank/DDBJ whole genome shotgun (WGS) entry which is preliminary data.</text>
</comment>
<gene>
    <name evidence="1" type="ORF">ASZ90_005616</name>
</gene>
<protein>
    <submittedName>
        <fullName evidence="1">Uncharacterized protein</fullName>
    </submittedName>
</protein>